<keyword evidence="11" id="KW-1185">Reference proteome</keyword>
<evidence type="ECO:0000256" key="6">
    <source>
        <dbReference type="PROSITE-ProRule" id="PRU00169"/>
    </source>
</evidence>
<keyword evidence="1 6" id="KW-0597">Phosphoprotein</keyword>
<evidence type="ECO:0000259" key="7">
    <source>
        <dbReference type="PROSITE" id="PS50042"/>
    </source>
</evidence>
<dbReference type="InterPro" id="IPR018490">
    <property type="entry name" value="cNMP-bd_dom_sf"/>
</dbReference>
<evidence type="ECO:0000256" key="5">
    <source>
        <dbReference type="ARBA" id="ARBA00023163"/>
    </source>
</evidence>
<evidence type="ECO:0000259" key="8">
    <source>
        <dbReference type="PROSITE" id="PS50110"/>
    </source>
</evidence>
<comment type="caution">
    <text evidence="10">The sequence shown here is derived from an EMBL/GenBank/DDBJ whole genome shotgun (WGS) entry which is preliminary data.</text>
</comment>
<dbReference type="Pfam" id="PF00027">
    <property type="entry name" value="cNMP_binding"/>
    <property type="match status" value="1"/>
</dbReference>
<keyword evidence="2" id="KW-0902">Two-component regulatory system</keyword>
<proteinExistence type="predicted"/>
<dbReference type="PROSITE" id="PS51063">
    <property type="entry name" value="HTH_CRP_2"/>
    <property type="match status" value="1"/>
</dbReference>
<dbReference type="SUPFAM" id="SSF51206">
    <property type="entry name" value="cAMP-binding domain-like"/>
    <property type="match status" value="1"/>
</dbReference>
<dbReference type="SMART" id="SM00448">
    <property type="entry name" value="REC"/>
    <property type="match status" value="1"/>
</dbReference>
<keyword evidence="3" id="KW-0805">Transcription regulation</keyword>
<dbReference type="SUPFAM" id="SSF52172">
    <property type="entry name" value="CheY-like"/>
    <property type="match status" value="1"/>
</dbReference>
<dbReference type="CDD" id="cd17574">
    <property type="entry name" value="REC_OmpR"/>
    <property type="match status" value="1"/>
</dbReference>
<dbReference type="InterPro" id="IPR000595">
    <property type="entry name" value="cNMP-bd_dom"/>
</dbReference>
<evidence type="ECO:0000256" key="4">
    <source>
        <dbReference type="ARBA" id="ARBA00023125"/>
    </source>
</evidence>
<evidence type="ECO:0000313" key="10">
    <source>
        <dbReference type="EMBL" id="GAA4312435.1"/>
    </source>
</evidence>
<protein>
    <recommendedName>
        <fullName evidence="12">Response regulator</fullName>
    </recommendedName>
</protein>
<feature type="domain" description="Response regulatory" evidence="8">
    <location>
        <begin position="3"/>
        <end position="119"/>
    </location>
</feature>
<dbReference type="PANTHER" id="PTHR48111">
    <property type="entry name" value="REGULATOR OF RPOS"/>
    <property type="match status" value="1"/>
</dbReference>
<dbReference type="InterPro" id="IPR001789">
    <property type="entry name" value="Sig_transdc_resp-reg_receiver"/>
</dbReference>
<dbReference type="PROSITE" id="PS50110">
    <property type="entry name" value="RESPONSE_REGULATORY"/>
    <property type="match status" value="1"/>
</dbReference>
<evidence type="ECO:0000259" key="9">
    <source>
        <dbReference type="PROSITE" id="PS51063"/>
    </source>
</evidence>
<dbReference type="InterPro" id="IPR036388">
    <property type="entry name" value="WH-like_DNA-bd_sf"/>
</dbReference>
<dbReference type="Proteomes" id="UP001501207">
    <property type="component" value="Unassembled WGS sequence"/>
</dbReference>
<feature type="domain" description="HTH crp-type" evidence="9">
    <location>
        <begin position="274"/>
        <end position="345"/>
    </location>
</feature>
<feature type="domain" description="Cyclic nucleotide-binding" evidence="7">
    <location>
        <begin position="161"/>
        <end position="260"/>
    </location>
</feature>
<dbReference type="InterPro" id="IPR036390">
    <property type="entry name" value="WH_DNA-bd_sf"/>
</dbReference>
<accession>A0ABP8FWK0</accession>
<dbReference type="Gene3D" id="1.10.10.10">
    <property type="entry name" value="Winged helix-like DNA-binding domain superfamily/Winged helix DNA-binding domain"/>
    <property type="match status" value="1"/>
</dbReference>
<evidence type="ECO:0000313" key="11">
    <source>
        <dbReference type="Proteomes" id="UP001501207"/>
    </source>
</evidence>
<dbReference type="SMART" id="SM00419">
    <property type="entry name" value="HTH_CRP"/>
    <property type="match status" value="1"/>
</dbReference>
<keyword evidence="4" id="KW-0238">DNA-binding</keyword>
<gene>
    <name evidence="10" type="ORF">GCM10023143_22120</name>
</gene>
<dbReference type="InterPro" id="IPR039420">
    <property type="entry name" value="WalR-like"/>
</dbReference>
<sequence>MKKILVIEDNKEVRENIAEILRLSDYEVITAENGKAGAEKALNEAPDLIICDIMMPVLDGYGVLHLLNRHKETAGKPFIFLTAKSERGDFRKGMEMGADDYITKPFDGIELLSAVESRLKKIASIRQEFRENAEGINQFIRQAGAAASIPLTSEEREVCEYKKKHALYAEGQRPKAVYYVIGGKIKTYRVNEDGKELITKIYGPGDFLGYSPILEGVNYKDNAAILEDAELMLIPAEDFINLISNDIQVSRAFIRLIARNIREQEENLLNLAYNSLRKKVAFGLVQLCEKFKQGEHAPVLLDISRENMAYAVGVATESFIRTLSDFKAEGLIEIRNGKVFVINEKKLNALPY</sequence>
<dbReference type="Gene3D" id="3.40.50.2300">
    <property type="match status" value="1"/>
</dbReference>
<dbReference type="Gene3D" id="2.60.120.10">
    <property type="entry name" value="Jelly Rolls"/>
    <property type="match status" value="1"/>
</dbReference>
<name>A0ABP8FWK0_9BACT</name>
<dbReference type="InterPro" id="IPR012318">
    <property type="entry name" value="HTH_CRP"/>
</dbReference>
<reference evidence="11" key="1">
    <citation type="journal article" date="2019" name="Int. J. Syst. Evol. Microbiol.">
        <title>The Global Catalogue of Microorganisms (GCM) 10K type strain sequencing project: providing services to taxonomists for standard genome sequencing and annotation.</title>
        <authorList>
            <consortium name="The Broad Institute Genomics Platform"/>
            <consortium name="The Broad Institute Genome Sequencing Center for Infectious Disease"/>
            <person name="Wu L."/>
            <person name="Ma J."/>
        </authorList>
    </citation>
    <scope>NUCLEOTIDE SEQUENCE [LARGE SCALE GENOMIC DNA]</scope>
    <source>
        <strain evidence="11">JCM 17664</strain>
    </source>
</reference>
<dbReference type="RefSeq" id="WP_344979225.1">
    <property type="nucleotide sequence ID" value="NZ_BAABFN010000005.1"/>
</dbReference>
<dbReference type="InterPro" id="IPR014710">
    <property type="entry name" value="RmlC-like_jellyroll"/>
</dbReference>
<dbReference type="EMBL" id="BAABFN010000005">
    <property type="protein sequence ID" value="GAA4312435.1"/>
    <property type="molecule type" value="Genomic_DNA"/>
</dbReference>
<dbReference type="Pfam" id="PF13545">
    <property type="entry name" value="HTH_Crp_2"/>
    <property type="match status" value="1"/>
</dbReference>
<feature type="modified residue" description="4-aspartylphosphate" evidence="6">
    <location>
        <position position="52"/>
    </location>
</feature>
<evidence type="ECO:0000256" key="1">
    <source>
        <dbReference type="ARBA" id="ARBA00022553"/>
    </source>
</evidence>
<evidence type="ECO:0000256" key="3">
    <source>
        <dbReference type="ARBA" id="ARBA00023015"/>
    </source>
</evidence>
<dbReference type="PROSITE" id="PS50042">
    <property type="entry name" value="CNMP_BINDING_3"/>
    <property type="match status" value="1"/>
</dbReference>
<keyword evidence="5" id="KW-0804">Transcription</keyword>
<dbReference type="CDD" id="cd00038">
    <property type="entry name" value="CAP_ED"/>
    <property type="match status" value="1"/>
</dbReference>
<dbReference type="Pfam" id="PF00072">
    <property type="entry name" value="Response_reg"/>
    <property type="match status" value="1"/>
</dbReference>
<dbReference type="InterPro" id="IPR011006">
    <property type="entry name" value="CheY-like_superfamily"/>
</dbReference>
<dbReference type="SMART" id="SM00100">
    <property type="entry name" value="cNMP"/>
    <property type="match status" value="1"/>
</dbReference>
<evidence type="ECO:0008006" key="12">
    <source>
        <dbReference type="Google" id="ProtNLM"/>
    </source>
</evidence>
<dbReference type="PANTHER" id="PTHR48111:SF1">
    <property type="entry name" value="TWO-COMPONENT RESPONSE REGULATOR ORR33"/>
    <property type="match status" value="1"/>
</dbReference>
<dbReference type="SUPFAM" id="SSF46785">
    <property type="entry name" value="Winged helix' DNA-binding domain"/>
    <property type="match status" value="1"/>
</dbReference>
<organism evidence="10 11">
    <name type="scientific">Compostibacter hankyongensis</name>
    <dbReference type="NCBI Taxonomy" id="1007089"/>
    <lineage>
        <taxon>Bacteria</taxon>
        <taxon>Pseudomonadati</taxon>
        <taxon>Bacteroidota</taxon>
        <taxon>Chitinophagia</taxon>
        <taxon>Chitinophagales</taxon>
        <taxon>Chitinophagaceae</taxon>
        <taxon>Compostibacter</taxon>
    </lineage>
</organism>
<evidence type="ECO:0000256" key="2">
    <source>
        <dbReference type="ARBA" id="ARBA00023012"/>
    </source>
</evidence>